<feature type="transmembrane region" description="Helical" evidence="1">
    <location>
        <begin position="109"/>
        <end position="128"/>
    </location>
</feature>
<dbReference type="EMBL" id="BAABFX010000022">
    <property type="protein sequence ID" value="GAA4393278.1"/>
    <property type="molecule type" value="Genomic_DNA"/>
</dbReference>
<keyword evidence="3" id="KW-1185">Reference proteome</keyword>
<keyword evidence="1" id="KW-0812">Transmembrane</keyword>
<organism evidence="2 3">
    <name type="scientific">Ornithinibacter aureus</name>
    <dbReference type="NCBI Taxonomy" id="622664"/>
    <lineage>
        <taxon>Bacteria</taxon>
        <taxon>Bacillati</taxon>
        <taxon>Actinomycetota</taxon>
        <taxon>Actinomycetes</taxon>
        <taxon>Micrococcales</taxon>
        <taxon>Intrasporangiaceae</taxon>
        <taxon>Ornithinibacter</taxon>
    </lineage>
</organism>
<evidence type="ECO:0000313" key="3">
    <source>
        <dbReference type="Proteomes" id="UP001500390"/>
    </source>
</evidence>
<reference evidence="3" key="1">
    <citation type="journal article" date="2019" name="Int. J. Syst. Evol. Microbiol.">
        <title>The Global Catalogue of Microorganisms (GCM) 10K type strain sequencing project: providing services to taxonomists for standard genome sequencing and annotation.</title>
        <authorList>
            <consortium name="The Broad Institute Genomics Platform"/>
            <consortium name="The Broad Institute Genome Sequencing Center for Infectious Disease"/>
            <person name="Wu L."/>
            <person name="Ma J."/>
        </authorList>
    </citation>
    <scope>NUCLEOTIDE SEQUENCE [LARGE SCALE GENOMIC DNA]</scope>
    <source>
        <strain evidence="3">JCM 17738</strain>
    </source>
</reference>
<keyword evidence="1" id="KW-1133">Transmembrane helix</keyword>
<evidence type="ECO:0000256" key="1">
    <source>
        <dbReference type="SAM" id="Phobius"/>
    </source>
</evidence>
<accession>A0ABP8JMQ7</accession>
<gene>
    <name evidence="2" type="ORF">GCM10023153_13080</name>
</gene>
<name>A0ABP8JMQ7_9MICO</name>
<protein>
    <submittedName>
        <fullName evidence="2">Uncharacterized protein</fullName>
    </submittedName>
</protein>
<dbReference type="RefSeq" id="WP_159902695.1">
    <property type="nucleotide sequence ID" value="NZ_BAABFX010000022.1"/>
</dbReference>
<feature type="transmembrane region" description="Helical" evidence="1">
    <location>
        <begin position="135"/>
        <end position="159"/>
    </location>
</feature>
<proteinExistence type="predicted"/>
<keyword evidence="1" id="KW-0472">Membrane</keyword>
<comment type="caution">
    <text evidence="2">The sequence shown here is derived from an EMBL/GenBank/DDBJ whole genome shotgun (WGS) entry which is preliminary data.</text>
</comment>
<dbReference type="Proteomes" id="UP001500390">
    <property type="component" value="Unassembled WGS sequence"/>
</dbReference>
<feature type="transmembrane region" description="Helical" evidence="1">
    <location>
        <begin position="12"/>
        <end position="32"/>
    </location>
</feature>
<sequence length="161" mass="16797">MRSGLSSLVRSAEGVYGLILVAGMIVVSRNLTGTSAQALLSVVVTLVIFFAAHVYAATVSWMAEGEDGSVPEALRRGIHESAGLLVVGAIPVAVLALGVVGILRNSDAVWLALVTDLVLLGLLGWFIASTRTTHLWARLGTVALTVTFGAVLIAFKALIHH</sequence>
<feature type="transmembrane region" description="Helical" evidence="1">
    <location>
        <begin position="38"/>
        <end position="61"/>
    </location>
</feature>
<evidence type="ECO:0000313" key="2">
    <source>
        <dbReference type="EMBL" id="GAA4393278.1"/>
    </source>
</evidence>
<feature type="transmembrane region" description="Helical" evidence="1">
    <location>
        <begin position="82"/>
        <end position="103"/>
    </location>
</feature>